<protein>
    <recommendedName>
        <fullName evidence="6">Serine protease</fullName>
    </recommendedName>
</protein>
<dbReference type="InterPro" id="IPR009003">
    <property type="entry name" value="Peptidase_S1_PA"/>
</dbReference>
<accession>A0ABQ3S466</accession>
<dbReference type="Gene3D" id="2.40.10.120">
    <property type="match status" value="1"/>
</dbReference>
<dbReference type="InterPro" id="IPR045555">
    <property type="entry name" value="VMAP-M0"/>
</dbReference>
<comment type="caution">
    <text evidence="4">The sequence shown here is derived from an EMBL/GenBank/DDBJ whole genome shotgun (WGS) entry which is preliminary data.</text>
</comment>
<evidence type="ECO:0000259" key="2">
    <source>
        <dbReference type="Pfam" id="PF19916"/>
    </source>
</evidence>
<feature type="compositionally biased region" description="Basic and acidic residues" evidence="1">
    <location>
        <begin position="720"/>
        <end position="730"/>
    </location>
</feature>
<dbReference type="GeneID" id="91472416"/>
<gene>
    <name evidence="4" type="ORF">Saso_45690</name>
</gene>
<dbReference type="Pfam" id="PF19916">
    <property type="entry name" value="VMAP-M0"/>
    <property type="match status" value="1"/>
</dbReference>
<evidence type="ECO:0000256" key="1">
    <source>
        <dbReference type="SAM" id="MobiDB-lite"/>
    </source>
</evidence>
<evidence type="ECO:0008006" key="6">
    <source>
        <dbReference type="Google" id="ProtNLM"/>
    </source>
</evidence>
<name>A0ABQ3S466_9ACTN</name>
<evidence type="ECO:0000313" key="4">
    <source>
        <dbReference type="EMBL" id="GHI62919.1"/>
    </source>
</evidence>
<feature type="region of interest" description="Disordered" evidence="1">
    <location>
        <begin position="237"/>
        <end position="262"/>
    </location>
</feature>
<dbReference type="Proteomes" id="UP000649259">
    <property type="component" value="Unassembled WGS sequence"/>
</dbReference>
<dbReference type="Pfam" id="PF20028">
    <property type="entry name" value="VMAP-C"/>
    <property type="match status" value="1"/>
</dbReference>
<dbReference type="Pfam" id="PF13365">
    <property type="entry name" value="Trypsin_2"/>
    <property type="match status" value="1"/>
</dbReference>
<dbReference type="RefSeq" id="WP_189925085.1">
    <property type="nucleotide sequence ID" value="NZ_BMSI01000011.1"/>
</dbReference>
<feature type="compositionally biased region" description="Low complexity" evidence="1">
    <location>
        <begin position="683"/>
        <end position="715"/>
    </location>
</feature>
<feature type="domain" description="vWA-MoxR associated protein C-terminal" evidence="3">
    <location>
        <begin position="490"/>
        <end position="759"/>
    </location>
</feature>
<dbReference type="SUPFAM" id="SSF50494">
    <property type="entry name" value="Trypsin-like serine proteases"/>
    <property type="match status" value="1"/>
</dbReference>
<evidence type="ECO:0000259" key="3">
    <source>
        <dbReference type="Pfam" id="PF20028"/>
    </source>
</evidence>
<sequence>MGWFRAMGTPGDAEAGSRVVSVRRPADGRTAGAAVVLGIDTVLTCAHVVNDALGRSLFETRTPRLDDVLVALDGPSRTTRYPARVVHWIAPRALDGGAVRDGDGEWLGDLAVLRIEAPLGSVPAPAPRRAMTPGQKVRAWHGSGHGATFADLEVAALDGPIGYLDGKSTGMAVGPGYSGGPLWSEEDGAVVGLVAAHFMPPCGPDGARLPPDPQHLIRRSWGIPWQRVEAELRPLGALGPDDACGPGARPGADGEGAESDDPAHGMLVTALRNALASPYTLGDTARQLAHECGLAPGSPVTPPTVEEFADFLVGHPRALPALVEILRPRDPRSADRVLVAGRLTDTPLLLAPREHRRLHQVLRRIDRPVLARFPEAVREATKRVAVPADADSLDLVLDRLETLPGDGHSDDGGPRVPALLRVVEYVAALCPQPRKADLRLWSDAVAVRLGIPPAALRERRSDAGDWARMLRGGSRRVRVLARVTRAGSGRHRLRVWCDEGTGPRQMTVDSSATYSASGAARELLRVLESLAPSVTDGARPLVEVLVDRGDLNLPVDEWAAQAPGEVVPGVLGVEFPLVVHCPELLRRHERFLPDWRERWRQLDSGETLVVSDPAQDPHQIYYELMGRLDTVRVSVDVPAGPRETIVEICLAVGIPVVVWDRGNGAGETSSPAAAAPSAPSPGSPSASSPGSSSAAVSSSAASTASPSSAPSSTPSHVVRHMAEVATRELPDGVRVYRANARGTRAPEFPGRPVLAWADADRTVPRLHLTEPQESP</sequence>
<organism evidence="4 5">
    <name type="scientific">Streptomyces asoensis</name>
    <dbReference type="NCBI Taxonomy" id="249586"/>
    <lineage>
        <taxon>Bacteria</taxon>
        <taxon>Bacillati</taxon>
        <taxon>Actinomycetota</taxon>
        <taxon>Actinomycetes</taxon>
        <taxon>Kitasatosporales</taxon>
        <taxon>Streptomycetaceae</taxon>
        <taxon>Streptomyces</taxon>
    </lineage>
</organism>
<feature type="domain" description="vWA-MoxR associated protein middle region 0" evidence="2">
    <location>
        <begin position="351"/>
        <end position="459"/>
    </location>
</feature>
<proteinExistence type="predicted"/>
<evidence type="ECO:0000313" key="5">
    <source>
        <dbReference type="Proteomes" id="UP000649259"/>
    </source>
</evidence>
<keyword evidence="5" id="KW-1185">Reference proteome</keyword>
<dbReference type="EMBL" id="BNEB01000003">
    <property type="protein sequence ID" value="GHI62919.1"/>
    <property type="molecule type" value="Genomic_DNA"/>
</dbReference>
<reference evidence="5" key="1">
    <citation type="submission" date="2023-07" db="EMBL/GenBank/DDBJ databases">
        <title>Whole genome shotgun sequence of Streptomyces cacaoi subsp. asoensis NBRC 13813.</title>
        <authorList>
            <person name="Komaki H."/>
            <person name="Tamura T."/>
        </authorList>
    </citation>
    <scope>NUCLEOTIDE SEQUENCE [LARGE SCALE GENOMIC DNA]</scope>
    <source>
        <strain evidence="5">NBRC 13813</strain>
    </source>
</reference>
<dbReference type="InterPro" id="IPR045450">
    <property type="entry name" value="VMAP_C"/>
</dbReference>
<feature type="region of interest" description="Disordered" evidence="1">
    <location>
        <begin position="665"/>
        <end position="730"/>
    </location>
</feature>